<evidence type="ECO:0000313" key="11">
    <source>
        <dbReference type="EMBL" id="KAJ3577002.1"/>
    </source>
</evidence>
<reference evidence="11" key="1">
    <citation type="submission" date="2022-07" db="EMBL/GenBank/DDBJ databases">
        <title>Genome Sequence of Leucocoprinus birnbaumii.</title>
        <authorList>
            <person name="Buettner E."/>
        </authorList>
    </citation>
    <scope>NUCLEOTIDE SEQUENCE</scope>
    <source>
        <strain evidence="11">VT141</strain>
    </source>
</reference>
<evidence type="ECO:0000256" key="9">
    <source>
        <dbReference type="SAM" id="MobiDB-lite"/>
    </source>
</evidence>
<keyword evidence="4" id="KW-0645">Protease</keyword>
<evidence type="ECO:0000256" key="4">
    <source>
        <dbReference type="ARBA" id="ARBA00022670"/>
    </source>
</evidence>
<dbReference type="PANTHER" id="PTHR10589">
    <property type="entry name" value="UBIQUITIN CARBOXYL-TERMINAL HYDROLASE"/>
    <property type="match status" value="1"/>
</dbReference>
<sequence>MNGTTEINSEPSLDLIGGPFAVIESDPGRLPPCHSRWCSRVFSTTAGVFSSLVRGLGVRRVELTELYDIEPWAVDHLDPYGLIFCFTWHKDVHRPTEFDDPAAERVWFANQLSDDACATHAILNVLFNCPDLDLGDELREFRQETREFSPVIFSRPTKMRGLAITNSPLLRRTHNMLARPADVRAALNAIAAAAAVPKLKEKRLPQQGAKRKPGRPPKSSQTTKSDKANSADENDDPTYHSSAMFQHLESDRDGWMDVARPALRLKMAKYGGSDREDSDIRFSLLAVVQDTLIKTLDELEFLKKDKERIESLLEEGWQSAVDSALHDNEETFTYDIVDGYEHPQGFAGRRMQRDADLMEMSQSDLVLAWQTTIQDGLRARVAYRDEYMRRAQIQKTDHLKRTFDYEPFLKGFITELHHQGLLNPLLNLDENGKKMRQTKKQKSE</sequence>
<evidence type="ECO:0000256" key="6">
    <source>
        <dbReference type="ARBA" id="ARBA00022801"/>
    </source>
</evidence>
<evidence type="ECO:0000256" key="3">
    <source>
        <dbReference type="ARBA" id="ARBA00012759"/>
    </source>
</evidence>
<dbReference type="EMBL" id="JANIEX010000001">
    <property type="protein sequence ID" value="KAJ3577002.1"/>
    <property type="molecule type" value="Genomic_DNA"/>
</dbReference>
<dbReference type="Gene3D" id="3.40.532.10">
    <property type="entry name" value="Peptidase C12, ubiquitin carboxyl-terminal hydrolase"/>
    <property type="match status" value="1"/>
</dbReference>
<dbReference type="GO" id="GO:0016579">
    <property type="term" value="P:protein deubiquitination"/>
    <property type="evidence" value="ECO:0007669"/>
    <property type="project" value="TreeGrafter"/>
</dbReference>
<dbReference type="Pfam" id="PF01088">
    <property type="entry name" value="Peptidase_C12"/>
    <property type="match status" value="1"/>
</dbReference>
<evidence type="ECO:0000313" key="12">
    <source>
        <dbReference type="Proteomes" id="UP001213000"/>
    </source>
</evidence>
<evidence type="ECO:0000256" key="7">
    <source>
        <dbReference type="ARBA" id="ARBA00022807"/>
    </source>
</evidence>
<feature type="domain" description="UCH catalytic" evidence="10">
    <location>
        <begin position="36"/>
        <end position="289"/>
    </location>
</feature>
<dbReference type="AlphaFoldDB" id="A0AAD5W794"/>
<dbReference type="GO" id="GO:0004843">
    <property type="term" value="F:cysteine-type deubiquitinase activity"/>
    <property type="evidence" value="ECO:0007669"/>
    <property type="project" value="UniProtKB-EC"/>
</dbReference>
<dbReference type="InterPro" id="IPR001578">
    <property type="entry name" value="Peptidase_C12_UCH"/>
</dbReference>
<gene>
    <name evidence="11" type="ORF">NP233_g50</name>
</gene>
<dbReference type="PANTHER" id="PTHR10589:SF16">
    <property type="entry name" value="UBIQUITIN CARBOXYL-TERMINAL HYDROLASE ISOZYME L5"/>
    <property type="match status" value="1"/>
</dbReference>
<keyword evidence="5" id="KW-0833">Ubl conjugation pathway</keyword>
<dbReference type="EC" id="3.4.19.12" evidence="3"/>
<dbReference type="InterPro" id="IPR036959">
    <property type="entry name" value="Peptidase_C12_UCH_sf"/>
</dbReference>
<dbReference type="SUPFAM" id="SSF54001">
    <property type="entry name" value="Cysteine proteinases"/>
    <property type="match status" value="1"/>
</dbReference>
<dbReference type="Proteomes" id="UP001213000">
    <property type="component" value="Unassembled WGS sequence"/>
</dbReference>
<comment type="caution">
    <text evidence="11">The sequence shown here is derived from an EMBL/GenBank/DDBJ whole genome shotgun (WGS) entry which is preliminary data.</text>
</comment>
<dbReference type="PROSITE" id="PS52048">
    <property type="entry name" value="UCH_DOMAIN"/>
    <property type="match status" value="1"/>
</dbReference>
<keyword evidence="6" id="KW-0378">Hydrolase</keyword>
<evidence type="ECO:0000259" key="10">
    <source>
        <dbReference type="PROSITE" id="PS52048"/>
    </source>
</evidence>
<dbReference type="GO" id="GO:0005737">
    <property type="term" value="C:cytoplasm"/>
    <property type="evidence" value="ECO:0007669"/>
    <property type="project" value="TreeGrafter"/>
</dbReference>
<dbReference type="GO" id="GO:0006511">
    <property type="term" value="P:ubiquitin-dependent protein catabolic process"/>
    <property type="evidence" value="ECO:0007669"/>
    <property type="project" value="InterPro"/>
</dbReference>
<accession>A0AAD5W794</accession>
<comment type="similarity">
    <text evidence="2 8">Belongs to the peptidase C12 family.</text>
</comment>
<organism evidence="11 12">
    <name type="scientific">Leucocoprinus birnbaumii</name>
    <dbReference type="NCBI Taxonomy" id="56174"/>
    <lineage>
        <taxon>Eukaryota</taxon>
        <taxon>Fungi</taxon>
        <taxon>Dikarya</taxon>
        <taxon>Basidiomycota</taxon>
        <taxon>Agaricomycotina</taxon>
        <taxon>Agaricomycetes</taxon>
        <taxon>Agaricomycetidae</taxon>
        <taxon>Agaricales</taxon>
        <taxon>Agaricineae</taxon>
        <taxon>Agaricaceae</taxon>
        <taxon>Leucocoprinus</taxon>
    </lineage>
</organism>
<evidence type="ECO:0000256" key="5">
    <source>
        <dbReference type="ARBA" id="ARBA00022786"/>
    </source>
</evidence>
<keyword evidence="12" id="KW-1185">Reference proteome</keyword>
<evidence type="ECO:0000256" key="1">
    <source>
        <dbReference type="ARBA" id="ARBA00000707"/>
    </source>
</evidence>
<evidence type="ECO:0000256" key="2">
    <source>
        <dbReference type="ARBA" id="ARBA00009326"/>
    </source>
</evidence>
<name>A0AAD5W794_9AGAR</name>
<evidence type="ECO:0000256" key="8">
    <source>
        <dbReference type="PROSITE-ProRule" id="PRU01393"/>
    </source>
</evidence>
<comment type="catalytic activity">
    <reaction evidence="1">
        <text>Thiol-dependent hydrolysis of ester, thioester, amide, peptide and isopeptide bonds formed by the C-terminal Gly of ubiquitin (a 76-residue protein attached to proteins as an intracellular targeting signal).</text>
        <dbReference type="EC" id="3.4.19.12"/>
    </reaction>
</comment>
<dbReference type="InterPro" id="IPR038765">
    <property type="entry name" value="Papain-like_cys_pep_sf"/>
</dbReference>
<comment type="caution">
    <text evidence="8">Lacks conserved residue(s) required for the propagation of feature annotation.</text>
</comment>
<feature type="region of interest" description="Disordered" evidence="9">
    <location>
        <begin position="198"/>
        <end position="240"/>
    </location>
</feature>
<protein>
    <recommendedName>
        <fullName evidence="3">ubiquitinyl hydrolase 1</fullName>
        <ecNumber evidence="3">3.4.19.12</ecNumber>
    </recommendedName>
</protein>
<proteinExistence type="inferred from homology"/>
<keyword evidence="7" id="KW-0788">Thiol protease</keyword>